<organism evidence="5 6">
    <name type="scientific">Cellvibrio fibrivorans</name>
    <dbReference type="NCBI Taxonomy" id="126350"/>
    <lineage>
        <taxon>Bacteria</taxon>
        <taxon>Pseudomonadati</taxon>
        <taxon>Pseudomonadota</taxon>
        <taxon>Gammaproteobacteria</taxon>
        <taxon>Cellvibrionales</taxon>
        <taxon>Cellvibrionaceae</taxon>
        <taxon>Cellvibrio</taxon>
    </lineage>
</organism>
<keyword evidence="4" id="KW-0472">Membrane</keyword>
<proteinExistence type="predicted"/>
<evidence type="ECO:0000313" key="5">
    <source>
        <dbReference type="EMBL" id="MDR7091253.1"/>
    </source>
</evidence>
<name>A0ABU1V1M5_9GAMM</name>
<keyword evidence="4" id="KW-0812">Transmembrane</keyword>
<keyword evidence="2 3" id="KW-0175">Coiled coil</keyword>
<feature type="transmembrane region" description="Helical" evidence="4">
    <location>
        <begin position="17"/>
        <end position="37"/>
    </location>
</feature>
<dbReference type="InterPro" id="IPR050465">
    <property type="entry name" value="UPF0194_transport"/>
</dbReference>
<protein>
    <submittedName>
        <fullName evidence="5">Multidrug resistance efflux pump</fullName>
    </submittedName>
</protein>
<dbReference type="Gene3D" id="2.40.30.170">
    <property type="match status" value="1"/>
</dbReference>
<sequence length="416" mass="46387">MDVSIERKKPRLRKRNLLLALAALIVISAIYYLWYLAQADMSVDADTLVFDEVKRGKFTVSVRGTGVLVPDNIEWLSANVEGTLVKRAVKPGHSVKKGDLIVELNNPRLIQQLAEAQWELAALEAELTAADVALASSLQQQKSDLLNAQLDYETSQLEFTARADLIKTGAVSRLDYNRTRLAMDQSQQRLQTHQQQLGKMEESLTAQRNAHKARLNQHKQRVAIIQQQVNDLRIEASMDSVVLELPLVSGQRVMMGDNIAKLAQQDSLIAELQIPELNIREVALGQRVIIDTRNNKIEGQVARVDPAVINGNVQVDVVLTQALPDDARPDLSVDGEIKITEIADTLYVARPLFVQSQSKTLLYKLSNDGHFFERVAVRLGQGSANHIEIIEGLLPGDNIIISDPTRFSSYEKLRIN</sequence>
<dbReference type="PANTHER" id="PTHR32347:SF23">
    <property type="entry name" value="BLL5650 PROTEIN"/>
    <property type="match status" value="1"/>
</dbReference>
<dbReference type="EMBL" id="JAVDVX010000006">
    <property type="protein sequence ID" value="MDR7091253.1"/>
    <property type="molecule type" value="Genomic_DNA"/>
</dbReference>
<evidence type="ECO:0000256" key="3">
    <source>
        <dbReference type="SAM" id="Coils"/>
    </source>
</evidence>
<dbReference type="Gene3D" id="2.40.420.20">
    <property type="match status" value="1"/>
</dbReference>
<reference evidence="5 6" key="1">
    <citation type="submission" date="2023-07" db="EMBL/GenBank/DDBJ databases">
        <title>Sorghum-associated microbial communities from plants grown in Nebraska, USA.</title>
        <authorList>
            <person name="Schachtman D."/>
        </authorList>
    </citation>
    <scope>NUCLEOTIDE SEQUENCE [LARGE SCALE GENOMIC DNA]</scope>
    <source>
        <strain evidence="5 6">BE190</strain>
    </source>
</reference>
<accession>A0ABU1V1M5</accession>
<comment type="subcellular location">
    <subcellularLocation>
        <location evidence="1">Cell envelope</location>
    </subcellularLocation>
</comment>
<dbReference type="Gene3D" id="1.10.287.470">
    <property type="entry name" value="Helix hairpin bin"/>
    <property type="match status" value="1"/>
</dbReference>
<gene>
    <name evidence="5" type="ORF">J2X05_003288</name>
</gene>
<feature type="coiled-coil region" evidence="3">
    <location>
        <begin position="106"/>
        <end position="133"/>
    </location>
</feature>
<dbReference type="PANTHER" id="PTHR32347">
    <property type="entry name" value="EFFLUX SYSTEM COMPONENT YKNX-RELATED"/>
    <property type="match status" value="1"/>
</dbReference>
<evidence type="ECO:0000256" key="1">
    <source>
        <dbReference type="ARBA" id="ARBA00004196"/>
    </source>
</evidence>
<dbReference type="RefSeq" id="WP_310074379.1">
    <property type="nucleotide sequence ID" value="NZ_JAVDVX010000006.1"/>
</dbReference>
<comment type="caution">
    <text evidence="5">The sequence shown here is derived from an EMBL/GenBank/DDBJ whole genome shotgun (WGS) entry which is preliminary data.</text>
</comment>
<evidence type="ECO:0000313" key="6">
    <source>
        <dbReference type="Proteomes" id="UP001253595"/>
    </source>
</evidence>
<dbReference type="SUPFAM" id="SSF111369">
    <property type="entry name" value="HlyD-like secretion proteins"/>
    <property type="match status" value="1"/>
</dbReference>
<feature type="coiled-coil region" evidence="3">
    <location>
        <begin position="176"/>
        <end position="235"/>
    </location>
</feature>
<evidence type="ECO:0000256" key="2">
    <source>
        <dbReference type="ARBA" id="ARBA00023054"/>
    </source>
</evidence>
<keyword evidence="4" id="KW-1133">Transmembrane helix</keyword>
<dbReference type="Gene3D" id="2.40.50.100">
    <property type="match status" value="1"/>
</dbReference>
<evidence type="ECO:0000256" key="4">
    <source>
        <dbReference type="SAM" id="Phobius"/>
    </source>
</evidence>
<dbReference type="Proteomes" id="UP001253595">
    <property type="component" value="Unassembled WGS sequence"/>
</dbReference>
<keyword evidence="6" id="KW-1185">Reference proteome</keyword>